<sequence length="166" mass="18837">MVELVQDSHQPINPLDLLEELGSANDWACDRHSESELLIELSGHWCEYHMYSVWQEQVSSMFFSCHFDMKVPKAQQKDVCELLARANERLWLGHFDLMAEEGALMYRHTIPLRGLPGASLEQLEDLVEAALMECDRVYPALQMVIWGGSTVQEALDAALMETVGEA</sequence>
<gene>
    <name evidence="1" type="ORF">HBA54_25380</name>
</gene>
<dbReference type="AlphaFoldDB" id="A0A967F2F5"/>
<evidence type="ECO:0000313" key="2">
    <source>
        <dbReference type="Proteomes" id="UP000761264"/>
    </source>
</evidence>
<evidence type="ECO:0008006" key="3">
    <source>
        <dbReference type="Google" id="ProtNLM"/>
    </source>
</evidence>
<dbReference type="CDD" id="cd17033">
    <property type="entry name" value="DR1245-like"/>
    <property type="match status" value="1"/>
</dbReference>
<dbReference type="EMBL" id="JAAQPH010000028">
    <property type="protein sequence ID" value="NIA71936.1"/>
    <property type="molecule type" value="Genomic_DNA"/>
</dbReference>
<name>A0A967F2F5_9PROT</name>
<dbReference type="Proteomes" id="UP000761264">
    <property type="component" value="Unassembled WGS sequence"/>
</dbReference>
<keyword evidence="2" id="KW-1185">Reference proteome</keyword>
<protein>
    <recommendedName>
        <fullName evidence="3">Sensory transduction regulator</fullName>
    </recommendedName>
</protein>
<proteinExistence type="predicted"/>
<dbReference type="Pfam" id="PF10722">
    <property type="entry name" value="YbjN"/>
    <property type="match status" value="1"/>
</dbReference>
<evidence type="ECO:0000313" key="1">
    <source>
        <dbReference type="EMBL" id="NIA71936.1"/>
    </source>
</evidence>
<accession>A0A967F2F5</accession>
<dbReference type="RefSeq" id="WP_167230369.1">
    <property type="nucleotide sequence ID" value="NZ_JAAQPH010000028.1"/>
</dbReference>
<organism evidence="1 2">
    <name type="scientific">Pelagibius litoralis</name>
    <dbReference type="NCBI Taxonomy" id="374515"/>
    <lineage>
        <taxon>Bacteria</taxon>
        <taxon>Pseudomonadati</taxon>
        <taxon>Pseudomonadota</taxon>
        <taxon>Alphaproteobacteria</taxon>
        <taxon>Rhodospirillales</taxon>
        <taxon>Rhodovibrionaceae</taxon>
        <taxon>Pelagibius</taxon>
    </lineage>
</organism>
<dbReference type="InterPro" id="IPR019660">
    <property type="entry name" value="Put_sensory_transdc_reg_YbjN"/>
</dbReference>
<reference evidence="1" key="1">
    <citation type="submission" date="2020-03" db="EMBL/GenBank/DDBJ databases">
        <title>Genome of Pelagibius litoralis DSM 21314T.</title>
        <authorList>
            <person name="Wang G."/>
        </authorList>
    </citation>
    <scope>NUCLEOTIDE SEQUENCE</scope>
    <source>
        <strain evidence="1">DSM 21314</strain>
    </source>
</reference>
<comment type="caution">
    <text evidence="1">The sequence shown here is derived from an EMBL/GenBank/DDBJ whole genome shotgun (WGS) entry which is preliminary data.</text>
</comment>